<protein>
    <submittedName>
        <fullName evidence="2">Uncharacterized protein</fullName>
    </submittedName>
</protein>
<evidence type="ECO:0000256" key="1">
    <source>
        <dbReference type="SAM" id="Phobius"/>
    </source>
</evidence>
<gene>
    <name evidence="2" type="ORF">CLUP02_13505</name>
</gene>
<dbReference type="KEGG" id="clup:CLUP02_13505"/>
<keyword evidence="1" id="KW-0472">Membrane</keyword>
<reference evidence="2" key="1">
    <citation type="journal article" date="2021" name="Mol. Plant Microbe Interact.">
        <title>Complete Genome Sequence of the Plant-Pathogenic Fungus Colletotrichum lupini.</title>
        <authorList>
            <person name="Baroncelli R."/>
            <person name="Pensec F."/>
            <person name="Da Lio D."/>
            <person name="Boufleur T."/>
            <person name="Vicente I."/>
            <person name="Sarrocco S."/>
            <person name="Picot A."/>
            <person name="Baraldi E."/>
            <person name="Sukno S."/>
            <person name="Thon M."/>
            <person name="Le Floch G."/>
        </authorList>
    </citation>
    <scope>NUCLEOTIDE SEQUENCE</scope>
    <source>
        <strain evidence="2">IMI 504893</strain>
    </source>
</reference>
<name>A0A9Q8WLQ9_9PEZI</name>
<evidence type="ECO:0000313" key="3">
    <source>
        <dbReference type="Proteomes" id="UP000830671"/>
    </source>
</evidence>
<dbReference type="AlphaFoldDB" id="A0A9Q8WLQ9"/>
<keyword evidence="1" id="KW-1133">Transmembrane helix</keyword>
<feature type="transmembrane region" description="Helical" evidence="1">
    <location>
        <begin position="70"/>
        <end position="88"/>
    </location>
</feature>
<proteinExistence type="predicted"/>
<keyword evidence="1" id="KW-0812">Transmembrane</keyword>
<accession>A0A9Q8WLQ9</accession>
<dbReference type="EMBL" id="CP019479">
    <property type="protein sequence ID" value="UQC87984.1"/>
    <property type="molecule type" value="Genomic_DNA"/>
</dbReference>
<dbReference type="RefSeq" id="XP_049149590.1">
    <property type="nucleotide sequence ID" value="XM_049292444.1"/>
</dbReference>
<sequence>MESRNRWFGHLLQGDSFSSLDFSRLLVSFFIFLIKKPPKNGEGKGLVFVISFLPSPQFQKRKRGSRKRYIARRATGQAALIFVGGILFDALRDMGNQEDTQRERAARH</sequence>
<dbReference type="Proteomes" id="UP000830671">
    <property type="component" value="Chromosome 7"/>
</dbReference>
<dbReference type="GeneID" id="73347454"/>
<keyword evidence="3" id="KW-1185">Reference proteome</keyword>
<evidence type="ECO:0000313" key="2">
    <source>
        <dbReference type="EMBL" id="UQC87984.1"/>
    </source>
</evidence>
<organism evidence="2 3">
    <name type="scientific">Colletotrichum lupini</name>
    <dbReference type="NCBI Taxonomy" id="145971"/>
    <lineage>
        <taxon>Eukaryota</taxon>
        <taxon>Fungi</taxon>
        <taxon>Dikarya</taxon>
        <taxon>Ascomycota</taxon>
        <taxon>Pezizomycotina</taxon>
        <taxon>Sordariomycetes</taxon>
        <taxon>Hypocreomycetidae</taxon>
        <taxon>Glomerellales</taxon>
        <taxon>Glomerellaceae</taxon>
        <taxon>Colletotrichum</taxon>
        <taxon>Colletotrichum acutatum species complex</taxon>
    </lineage>
</organism>